<dbReference type="Gene3D" id="1.10.8.60">
    <property type="match status" value="1"/>
</dbReference>
<dbReference type="SUPFAM" id="SSF52540">
    <property type="entry name" value="P-loop containing nucleoside triphosphate hydrolases"/>
    <property type="match status" value="1"/>
</dbReference>
<feature type="domain" description="Cdc6/ORC1-like ATPase lid" evidence="7">
    <location>
        <begin position="175"/>
        <end position="229"/>
    </location>
</feature>
<sequence>AIRNGGSSKVLYVSGMPGTGKTASVLKAVRQLEDKAKDTKDYASGSDCQFAFAHVNAMCLAGPAAVFSEIVRQLTAAGELEGTGRQCSKSVAPAKLTQLFERRGKSDRVIVLLVDEMDYLATRDQAVLYRMFNWLTLPNPRLVIAAISNTMDLPERLLPRVSSRFGLVRVSFQPYNKEQINEILSQRLSSHDASSSFDPLTLKLCGARVAAGSGDIRKALQLCKRALEVRMARTGQTTCVVDLEDLKVAEKELLHANPSVSAIHGLGGKAHLFLAALMLEMRKRTAEAVPEKKVFKRYGKLLETLAKVEGDSNPMELSGSGPEAANDEAAFLAKRLEAMSLIEVQHVREHE</sequence>
<dbReference type="Pfam" id="PF22606">
    <property type="entry name" value="Cdc6-ORC-like_ATPase_lid"/>
    <property type="match status" value="1"/>
</dbReference>
<accession>A0A813EDW6</accession>
<comment type="subunit">
    <text evidence="5">ORC is composed of six subunits.</text>
</comment>
<dbReference type="GO" id="GO:0033314">
    <property type="term" value="P:mitotic DNA replication checkpoint signaling"/>
    <property type="evidence" value="ECO:0007669"/>
    <property type="project" value="TreeGrafter"/>
</dbReference>
<evidence type="ECO:0000256" key="1">
    <source>
        <dbReference type="ARBA" id="ARBA00004123"/>
    </source>
</evidence>
<feature type="non-terminal residue" evidence="8">
    <location>
        <position position="1"/>
    </location>
</feature>
<dbReference type="InterPro" id="IPR054425">
    <property type="entry name" value="Cdc6_ORC1-like_ATPase_lid"/>
</dbReference>
<evidence type="ECO:0000256" key="3">
    <source>
        <dbReference type="ARBA" id="ARBA00023125"/>
    </source>
</evidence>
<reference evidence="8" key="1">
    <citation type="submission" date="2021-02" db="EMBL/GenBank/DDBJ databases">
        <authorList>
            <person name="Dougan E. K."/>
            <person name="Rhodes N."/>
            <person name="Thang M."/>
            <person name="Chan C."/>
        </authorList>
    </citation>
    <scope>NUCLEOTIDE SEQUENCE</scope>
</reference>
<dbReference type="Pfam" id="PF13191">
    <property type="entry name" value="AAA_16"/>
    <property type="match status" value="1"/>
</dbReference>
<keyword evidence="5" id="KW-0547">Nucleotide-binding</keyword>
<evidence type="ECO:0000256" key="5">
    <source>
        <dbReference type="RuleBase" id="RU365058"/>
    </source>
</evidence>
<feature type="non-terminal residue" evidence="8">
    <location>
        <position position="351"/>
    </location>
</feature>
<dbReference type="GO" id="GO:0006270">
    <property type="term" value="P:DNA replication initiation"/>
    <property type="evidence" value="ECO:0007669"/>
    <property type="project" value="TreeGrafter"/>
</dbReference>
<comment type="caution">
    <text evidence="8">The sequence shown here is derived from an EMBL/GenBank/DDBJ whole genome shotgun (WGS) entry which is preliminary data.</text>
</comment>
<name>A0A813EDW6_POLGL</name>
<dbReference type="OrthoDB" id="448972at2759"/>
<comment type="function">
    <text evidence="5">Component of the origin recognition complex (ORC) that binds origins of replication. DNA-binding is ATP-dependent, however specific DNA sequences that define origins of replication have not been identified so far. ORC is required to assemble the pre-replication complex necessary to initiate DNA replication.</text>
</comment>
<dbReference type="InterPro" id="IPR050311">
    <property type="entry name" value="ORC1/CDC6"/>
</dbReference>
<comment type="subcellular location">
    <subcellularLocation>
        <location evidence="1 5">Nucleus</location>
    </subcellularLocation>
</comment>
<dbReference type="InterPro" id="IPR027417">
    <property type="entry name" value="P-loop_NTPase"/>
</dbReference>
<evidence type="ECO:0000256" key="2">
    <source>
        <dbReference type="ARBA" id="ARBA00022705"/>
    </source>
</evidence>
<dbReference type="GO" id="GO:0003688">
    <property type="term" value="F:DNA replication origin binding"/>
    <property type="evidence" value="ECO:0007669"/>
    <property type="project" value="TreeGrafter"/>
</dbReference>
<dbReference type="OMA" id="DCGEQNT"/>
<dbReference type="InterPro" id="IPR041664">
    <property type="entry name" value="AAA_16"/>
</dbReference>
<dbReference type="GO" id="GO:0005524">
    <property type="term" value="F:ATP binding"/>
    <property type="evidence" value="ECO:0007669"/>
    <property type="project" value="UniProtKB-KW"/>
</dbReference>
<dbReference type="GO" id="GO:0005664">
    <property type="term" value="C:nuclear origin of replication recognition complex"/>
    <property type="evidence" value="ECO:0007669"/>
    <property type="project" value="TreeGrafter"/>
</dbReference>
<dbReference type="PANTHER" id="PTHR10763">
    <property type="entry name" value="CELL DIVISION CONTROL PROTEIN 6-RELATED"/>
    <property type="match status" value="1"/>
</dbReference>
<keyword evidence="3 5" id="KW-0238">DNA-binding</keyword>
<proteinExistence type="inferred from homology"/>
<dbReference type="Gene3D" id="3.40.50.300">
    <property type="entry name" value="P-loop containing nucleotide triphosphate hydrolases"/>
    <property type="match status" value="1"/>
</dbReference>
<protein>
    <recommendedName>
        <fullName evidence="5">Origin recognition complex subunit 1</fullName>
    </recommendedName>
</protein>
<evidence type="ECO:0000259" key="6">
    <source>
        <dbReference type="Pfam" id="PF13191"/>
    </source>
</evidence>
<organism evidence="8 9">
    <name type="scientific">Polarella glacialis</name>
    <name type="common">Dinoflagellate</name>
    <dbReference type="NCBI Taxonomy" id="89957"/>
    <lineage>
        <taxon>Eukaryota</taxon>
        <taxon>Sar</taxon>
        <taxon>Alveolata</taxon>
        <taxon>Dinophyceae</taxon>
        <taxon>Suessiales</taxon>
        <taxon>Suessiaceae</taxon>
        <taxon>Polarella</taxon>
    </lineage>
</organism>
<keyword evidence="4 5" id="KW-0539">Nucleus</keyword>
<evidence type="ECO:0000256" key="4">
    <source>
        <dbReference type="ARBA" id="ARBA00023242"/>
    </source>
</evidence>
<comment type="similarity">
    <text evidence="5">Belongs to the ORC1 family.</text>
</comment>
<gene>
    <name evidence="8" type="ORF">PGLA1383_LOCUS16880</name>
</gene>
<dbReference type="Proteomes" id="UP000654075">
    <property type="component" value="Unassembled WGS sequence"/>
</dbReference>
<dbReference type="EMBL" id="CAJNNV010010302">
    <property type="protein sequence ID" value="CAE8598473.1"/>
    <property type="molecule type" value="Genomic_DNA"/>
</dbReference>
<keyword evidence="9" id="KW-1185">Reference proteome</keyword>
<evidence type="ECO:0000313" key="8">
    <source>
        <dbReference type="EMBL" id="CAE8598473.1"/>
    </source>
</evidence>
<evidence type="ECO:0000313" key="9">
    <source>
        <dbReference type="Proteomes" id="UP000654075"/>
    </source>
</evidence>
<evidence type="ECO:0000259" key="7">
    <source>
        <dbReference type="Pfam" id="PF22606"/>
    </source>
</evidence>
<dbReference type="PANTHER" id="PTHR10763:SF23">
    <property type="entry name" value="ORIGIN RECOGNITION COMPLEX SUBUNIT 1"/>
    <property type="match status" value="1"/>
</dbReference>
<keyword evidence="2 5" id="KW-0235">DNA replication</keyword>
<keyword evidence="5" id="KW-0067">ATP-binding</keyword>
<feature type="domain" description="Orc1-like AAA ATPase" evidence="6">
    <location>
        <begin position="5"/>
        <end position="144"/>
    </location>
</feature>
<dbReference type="AlphaFoldDB" id="A0A813EDW6"/>